<evidence type="ECO:0000313" key="2">
    <source>
        <dbReference type="EMBL" id="SPD32316.1"/>
    </source>
</evidence>
<feature type="region of interest" description="Disordered" evidence="1">
    <location>
        <begin position="27"/>
        <end position="57"/>
    </location>
</feature>
<dbReference type="AlphaFoldDB" id="A0A2N9J4A2"/>
<organism evidence="2">
    <name type="scientific">Fagus sylvatica</name>
    <name type="common">Beechnut</name>
    <dbReference type="NCBI Taxonomy" id="28930"/>
    <lineage>
        <taxon>Eukaryota</taxon>
        <taxon>Viridiplantae</taxon>
        <taxon>Streptophyta</taxon>
        <taxon>Embryophyta</taxon>
        <taxon>Tracheophyta</taxon>
        <taxon>Spermatophyta</taxon>
        <taxon>Magnoliopsida</taxon>
        <taxon>eudicotyledons</taxon>
        <taxon>Gunneridae</taxon>
        <taxon>Pentapetalae</taxon>
        <taxon>rosids</taxon>
        <taxon>fabids</taxon>
        <taxon>Fagales</taxon>
        <taxon>Fagaceae</taxon>
        <taxon>Fagus</taxon>
    </lineage>
</organism>
<gene>
    <name evidence="2" type="ORF">FSB_LOCUS60198</name>
</gene>
<reference evidence="2" key="1">
    <citation type="submission" date="2018-02" db="EMBL/GenBank/DDBJ databases">
        <authorList>
            <person name="Cohen D.B."/>
            <person name="Kent A.D."/>
        </authorList>
    </citation>
    <scope>NUCLEOTIDE SEQUENCE</scope>
</reference>
<name>A0A2N9J4A2_FAGSY</name>
<proteinExistence type="predicted"/>
<sequence length="136" mass="15053">MGLGRNGGLDQHVPFLQSDFHFSLVAAQQADEDQDNGDERWDADSDMEVDDERKPLSSRVKREMVEPELKDLGYACLSGGVGVFDGGVSEVSCGEGLGAIPSCIMWLIWSEQNCLLFEELERSLVELKSIFVKINV</sequence>
<accession>A0A2N9J4A2</accession>
<dbReference type="EMBL" id="OIVN01006398">
    <property type="protein sequence ID" value="SPD32316.1"/>
    <property type="molecule type" value="Genomic_DNA"/>
</dbReference>
<evidence type="ECO:0000256" key="1">
    <source>
        <dbReference type="SAM" id="MobiDB-lite"/>
    </source>
</evidence>
<protein>
    <submittedName>
        <fullName evidence="2">Uncharacterized protein</fullName>
    </submittedName>
</protein>